<dbReference type="CDD" id="cd07340">
    <property type="entry name" value="M48B_Htpx_like"/>
    <property type="match status" value="1"/>
</dbReference>
<keyword evidence="7" id="KW-0862">Zinc</keyword>
<organism evidence="14 15">
    <name type="scientific">Billgrantia campisalis</name>
    <dbReference type="NCBI Taxonomy" id="74661"/>
    <lineage>
        <taxon>Bacteria</taxon>
        <taxon>Pseudomonadati</taxon>
        <taxon>Pseudomonadota</taxon>
        <taxon>Gammaproteobacteria</taxon>
        <taxon>Oceanospirillales</taxon>
        <taxon>Halomonadaceae</taxon>
        <taxon>Billgrantia</taxon>
    </lineage>
</organism>
<evidence type="ECO:0000256" key="4">
    <source>
        <dbReference type="ARBA" id="ARBA00022692"/>
    </source>
</evidence>
<feature type="transmembrane region" description="Helical" evidence="12">
    <location>
        <begin position="60"/>
        <end position="79"/>
    </location>
</feature>
<keyword evidence="10 12" id="KW-0472">Membrane</keyword>
<feature type="transmembrane region" description="Helical" evidence="12">
    <location>
        <begin position="17"/>
        <end position="40"/>
    </location>
</feature>
<feature type="transmembrane region" description="Helical" evidence="12">
    <location>
        <begin position="227"/>
        <end position="249"/>
    </location>
</feature>
<evidence type="ECO:0000256" key="11">
    <source>
        <dbReference type="SAM" id="MobiDB-lite"/>
    </source>
</evidence>
<evidence type="ECO:0000256" key="6">
    <source>
        <dbReference type="ARBA" id="ARBA00022801"/>
    </source>
</evidence>
<dbReference type="PANTHER" id="PTHR43221:SF2">
    <property type="entry name" value="PROTEASE HTPX HOMOLOG"/>
    <property type="match status" value="1"/>
</dbReference>
<keyword evidence="8 12" id="KW-1133">Transmembrane helix</keyword>
<gene>
    <name evidence="14" type="ORF">HOP52_13180</name>
</gene>
<evidence type="ECO:0000313" key="15">
    <source>
        <dbReference type="Proteomes" id="UP000814385"/>
    </source>
</evidence>
<dbReference type="InterPro" id="IPR001915">
    <property type="entry name" value="Peptidase_M48"/>
</dbReference>
<sequence length="658" mass="68838">MDFFDAQDQARRQTGRLIGLLALAVLGLIAAAAVVVALGVALMNGGRTEAELLSRALDPWLLGSVALGVLAVVGLGSLLRHLQLRRGGSAVAEALGGRLLNVNTRDADERRLLNVVEEMAIASGMPVPAVYVLEDAAINAFAAGYSPQDAAIGVTRGAIRALDRDELQGVVAHEFSHILHGDMRLNLRLVALLHGIVLIGLAGRMLLRGLVGGRRVGRSRRGGGHVAILGVGVALMVVGYAGTLSGNLIKAAVSRQREFLADASAVQYTRNPAGIARALKRLAAHAQGSELRAAQAAEFSHLYFGRGVAGLRGLTATHPPLEERIRRLDPGWDGSLPAPRRSEPSDGAPAPADSEATPGAAGLAAAHPAPDPARGGAGAELLGNSIGRFGPEDLTRARQALAGLDPALLEAAHDPYAARALVYGLLMGVAPESRERQRRALVDQALPEVLGELDRLAEPLAGLSPGQRLPLIELVLPVLGQLSTAQYARFRHCLERLMAEESEPGALQWALHRLVRVGIEGEAGPGRHRRRLEQLEGPAALLLSSLARAGDGDAAQAREAFTAAAGALPLALGYVAPAASCAELDWAMRQLQSLVDEDRIRLLTAMARCVSDDGRIAAAEAELLRAVAWSLGCPLPVTATQVAATDHFPAGVSNGQGH</sequence>
<evidence type="ECO:0000313" key="14">
    <source>
        <dbReference type="EMBL" id="MCG6658707.1"/>
    </source>
</evidence>
<feature type="region of interest" description="Disordered" evidence="11">
    <location>
        <begin position="322"/>
        <end position="379"/>
    </location>
</feature>
<evidence type="ECO:0000256" key="3">
    <source>
        <dbReference type="ARBA" id="ARBA00022670"/>
    </source>
</evidence>
<dbReference type="Proteomes" id="UP000814385">
    <property type="component" value="Unassembled WGS sequence"/>
</dbReference>
<comment type="cofactor">
    <cofactor evidence="1">
        <name>Zn(2+)</name>
        <dbReference type="ChEBI" id="CHEBI:29105"/>
    </cofactor>
</comment>
<dbReference type="Gene3D" id="3.30.2010.10">
    <property type="entry name" value="Metalloproteases ('zincins'), catalytic domain"/>
    <property type="match status" value="1"/>
</dbReference>
<keyword evidence="4 12" id="KW-0812">Transmembrane</keyword>
<protein>
    <submittedName>
        <fullName evidence="14">M48 family metallopeptidase</fullName>
    </submittedName>
</protein>
<reference evidence="14 15" key="1">
    <citation type="submission" date="2020-05" db="EMBL/GenBank/DDBJ databases">
        <title>Comparative genomic analysis of denitrifying bacteria from Halomonas genus.</title>
        <authorList>
            <person name="Wang L."/>
            <person name="Shao Z."/>
        </authorList>
    </citation>
    <scope>NUCLEOTIDE SEQUENCE [LARGE SCALE GENOMIC DNA]</scope>
    <source>
        <strain evidence="14 15">A4</strain>
    </source>
</reference>
<evidence type="ECO:0000256" key="8">
    <source>
        <dbReference type="ARBA" id="ARBA00022989"/>
    </source>
</evidence>
<keyword evidence="3" id="KW-0645">Protease</keyword>
<dbReference type="InterPro" id="IPR050083">
    <property type="entry name" value="HtpX_protease"/>
</dbReference>
<evidence type="ECO:0000256" key="7">
    <source>
        <dbReference type="ARBA" id="ARBA00022833"/>
    </source>
</evidence>
<accession>A0ABS9PAD0</accession>
<comment type="caution">
    <text evidence="14">The sequence shown here is derived from an EMBL/GenBank/DDBJ whole genome shotgun (WGS) entry which is preliminary data.</text>
</comment>
<feature type="transmembrane region" description="Helical" evidence="12">
    <location>
        <begin position="185"/>
        <end position="207"/>
    </location>
</feature>
<evidence type="ECO:0000256" key="2">
    <source>
        <dbReference type="ARBA" id="ARBA00022475"/>
    </source>
</evidence>
<evidence type="ECO:0000256" key="9">
    <source>
        <dbReference type="ARBA" id="ARBA00023049"/>
    </source>
</evidence>
<feature type="domain" description="Peptidase M48" evidence="13">
    <location>
        <begin position="108"/>
        <end position="329"/>
    </location>
</feature>
<keyword evidence="15" id="KW-1185">Reference proteome</keyword>
<proteinExistence type="predicted"/>
<keyword evidence="2" id="KW-1003">Cell membrane</keyword>
<dbReference type="EMBL" id="JABFUC010000010">
    <property type="protein sequence ID" value="MCG6658707.1"/>
    <property type="molecule type" value="Genomic_DNA"/>
</dbReference>
<dbReference type="RefSeq" id="WP_238977853.1">
    <property type="nucleotide sequence ID" value="NZ_JABFUC010000010.1"/>
</dbReference>
<evidence type="ECO:0000256" key="1">
    <source>
        <dbReference type="ARBA" id="ARBA00001947"/>
    </source>
</evidence>
<evidence type="ECO:0000259" key="13">
    <source>
        <dbReference type="Pfam" id="PF01435"/>
    </source>
</evidence>
<evidence type="ECO:0000256" key="10">
    <source>
        <dbReference type="ARBA" id="ARBA00023136"/>
    </source>
</evidence>
<name>A0ABS9PAD0_9GAMM</name>
<evidence type="ECO:0000256" key="12">
    <source>
        <dbReference type="SAM" id="Phobius"/>
    </source>
</evidence>
<feature type="compositionally biased region" description="Low complexity" evidence="11">
    <location>
        <begin position="356"/>
        <end position="374"/>
    </location>
</feature>
<keyword evidence="6" id="KW-0378">Hydrolase</keyword>
<keyword evidence="5" id="KW-0479">Metal-binding</keyword>
<dbReference type="Pfam" id="PF01435">
    <property type="entry name" value="Peptidase_M48"/>
    <property type="match status" value="1"/>
</dbReference>
<keyword evidence="9" id="KW-0482">Metalloprotease</keyword>
<evidence type="ECO:0000256" key="5">
    <source>
        <dbReference type="ARBA" id="ARBA00022723"/>
    </source>
</evidence>
<dbReference type="PANTHER" id="PTHR43221">
    <property type="entry name" value="PROTEASE HTPX"/>
    <property type="match status" value="1"/>
</dbReference>